<dbReference type="OrthoDB" id="4084460at2759"/>
<keyword evidence="3" id="KW-1185">Reference proteome</keyword>
<protein>
    <submittedName>
        <fullName evidence="2">Uncharacterized protein</fullName>
    </submittedName>
</protein>
<organism evidence="2 3">
    <name type="scientific">Hyphopichia burtonii NRRL Y-1933</name>
    <dbReference type="NCBI Taxonomy" id="984485"/>
    <lineage>
        <taxon>Eukaryota</taxon>
        <taxon>Fungi</taxon>
        <taxon>Dikarya</taxon>
        <taxon>Ascomycota</taxon>
        <taxon>Saccharomycotina</taxon>
        <taxon>Pichiomycetes</taxon>
        <taxon>Debaryomycetaceae</taxon>
        <taxon>Hyphopichia</taxon>
    </lineage>
</organism>
<accession>A0A1E4RDZ9</accession>
<dbReference type="RefSeq" id="XP_020074530.1">
    <property type="nucleotide sequence ID" value="XM_020221715.1"/>
</dbReference>
<dbReference type="GeneID" id="30996264"/>
<keyword evidence="1" id="KW-0472">Membrane</keyword>
<proteinExistence type="predicted"/>
<evidence type="ECO:0000313" key="2">
    <source>
        <dbReference type="EMBL" id="ODV65463.1"/>
    </source>
</evidence>
<reference evidence="3" key="1">
    <citation type="submission" date="2016-05" db="EMBL/GenBank/DDBJ databases">
        <title>Comparative genomics of biotechnologically important yeasts.</title>
        <authorList>
            <consortium name="DOE Joint Genome Institute"/>
            <person name="Riley R."/>
            <person name="Haridas S."/>
            <person name="Wolfe K.H."/>
            <person name="Lopes M.R."/>
            <person name="Hittinger C.T."/>
            <person name="Goker M."/>
            <person name="Salamov A."/>
            <person name="Wisecaver J."/>
            <person name="Long T.M."/>
            <person name="Aerts A.L."/>
            <person name="Barry K."/>
            <person name="Choi C."/>
            <person name="Clum A."/>
            <person name="Coughlan A.Y."/>
            <person name="Deshpande S."/>
            <person name="Douglass A.P."/>
            <person name="Hanson S.J."/>
            <person name="Klenk H.-P."/>
            <person name="Labutti K."/>
            <person name="Lapidus A."/>
            <person name="Lindquist E."/>
            <person name="Lipzen A."/>
            <person name="Meier-Kolthoff J.P."/>
            <person name="Ohm R.A."/>
            <person name="Otillar R.P."/>
            <person name="Pangilinan J."/>
            <person name="Peng Y."/>
            <person name="Rokas A."/>
            <person name="Rosa C.A."/>
            <person name="Scheuner C."/>
            <person name="Sibirny A.A."/>
            <person name="Slot J.C."/>
            <person name="Stielow J.B."/>
            <person name="Sun H."/>
            <person name="Kurtzman C.P."/>
            <person name="Blackwell M."/>
            <person name="Grigoriev I.V."/>
            <person name="Jeffries T.W."/>
        </authorList>
    </citation>
    <scope>NUCLEOTIDE SEQUENCE [LARGE SCALE GENOMIC DNA]</scope>
    <source>
        <strain evidence="3">NRRL Y-1933</strain>
    </source>
</reference>
<sequence>MVSNRVVVGSVVGIVFGFMLLVGLLVGFCCCVVIDVPGKRVKITDLRIMIVSKLKVGDIEQLSSEEAKAVDEDLNSSGDGSRKKDDQASLLKLGSIKTQGGDEGTDQYDSLSRTLVIQKMLQEKSPIKQVRDPYSESVIEVGVVVVVVKEFLGSEANEFKMLQTGDLLRVMKFYYKEPKKEEQRVLQLSKQNDQEKEFIDNNTKEEFMDQDDLKYDQIYCTGVILNTYLEYDGGLSIRFRPTSEIRDGELMKDFPLSSISLETTVLKSV</sequence>
<dbReference type="EMBL" id="KV454544">
    <property type="protein sequence ID" value="ODV65463.1"/>
    <property type="molecule type" value="Genomic_DNA"/>
</dbReference>
<keyword evidence="1" id="KW-0812">Transmembrane</keyword>
<evidence type="ECO:0000313" key="3">
    <source>
        <dbReference type="Proteomes" id="UP000095085"/>
    </source>
</evidence>
<dbReference type="AlphaFoldDB" id="A0A1E4RDZ9"/>
<evidence type="ECO:0000256" key="1">
    <source>
        <dbReference type="SAM" id="Phobius"/>
    </source>
</evidence>
<gene>
    <name evidence="2" type="ORF">HYPBUDRAFT_153762</name>
</gene>
<feature type="transmembrane region" description="Helical" evidence="1">
    <location>
        <begin position="6"/>
        <end position="34"/>
    </location>
</feature>
<dbReference type="Proteomes" id="UP000095085">
    <property type="component" value="Unassembled WGS sequence"/>
</dbReference>
<keyword evidence="1" id="KW-1133">Transmembrane helix</keyword>
<name>A0A1E4RDZ9_9ASCO</name>
<dbReference type="STRING" id="984485.A0A1E4RDZ9"/>